<keyword evidence="5" id="KW-0808">Transferase</keyword>
<evidence type="ECO:0000259" key="12">
    <source>
        <dbReference type="PROSITE" id="PS50885"/>
    </source>
</evidence>
<keyword evidence="14" id="KW-1185">Reference proteome</keyword>
<evidence type="ECO:0000259" key="11">
    <source>
        <dbReference type="PROSITE" id="PS50109"/>
    </source>
</evidence>
<dbReference type="GO" id="GO:0000155">
    <property type="term" value="F:phosphorelay sensor kinase activity"/>
    <property type="evidence" value="ECO:0007669"/>
    <property type="project" value="InterPro"/>
</dbReference>
<dbReference type="InterPro" id="IPR003660">
    <property type="entry name" value="HAMP_dom"/>
</dbReference>
<comment type="catalytic activity">
    <reaction evidence="1">
        <text>ATP + protein L-histidine = ADP + protein N-phospho-L-histidine.</text>
        <dbReference type="EC" id="2.7.13.3"/>
    </reaction>
</comment>
<evidence type="ECO:0000256" key="1">
    <source>
        <dbReference type="ARBA" id="ARBA00000085"/>
    </source>
</evidence>
<dbReference type="Gene3D" id="1.10.287.130">
    <property type="match status" value="1"/>
</dbReference>
<dbReference type="Pfam" id="PF00672">
    <property type="entry name" value="HAMP"/>
    <property type="match status" value="1"/>
</dbReference>
<dbReference type="Pfam" id="PF02518">
    <property type="entry name" value="HATPase_c"/>
    <property type="match status" value="1"/>
</dbReference>
<keyword evidence="7 13" id="KW-0418">Kinase</keyword>
<dbReference type="PROSITE" id="PS50885">
    <property type="entry name" value="HAMP"/>
    <property type="match status" value="1"/>
</dbReference>
<keyword evidence="8 10" id="KW-1133">Transmembrane helix</keyword>
<protein>
    <recommendedName>
        <fullName evidence="3">histidine kinase</fullName>
        <ecNumber evidence="3">2.7.13.3</ecNumber>
    </recommendedName>
</protein>
<gene>
    <name evidence="13" type="ORF">HNR30_002834</name>
</gene>
<proteinExistence type="predicted"/>
<accession>A0A7W0CHX2</accession>
<comment type="caution">
    <text evidence="13">The sequence shown here is derived from an EMBL/GenBank/DDBJ whole genome shotgun (WGS) entry which is preliminary data.</text>
</comment>
<dbReference type="Gene3D" id="6.10.340.10">
    <property type="match status" value="1"/>
</dbReference>
<dbReference type="Pfam" id="PF00512">
    <property type="entry name" value="HisKA"/>
    <property type="match status" value="1"/>
</dbReference>
<name>A0A7W0CHX2_9ACTN</name>
<keyword evidence="10" id="KW-0472">Membrane</keyword>
<dbReference type="SUPFAM" id="SSF47384">
    <property type="entry name" value="Homodimeric domain of signal transducing histidine kinase"/>
    <property type="match status" value="1"/>
</dbReference>
<evidence type="ECO:0000256" key="4">
    <source>
        <dbReference type="ARBA" id="ARBA00022553"/>
    </source>
</evidence>
<evidence type="ECO:0000256" key="3">
    <source>
        <dbReference type="ARBA" id="ARBA00012438"/>
    </source>
</evidence>
<dbReference type="Gene3D" id="3.30.565.10">
    <property type="entry name" value="Histidine kinase-like ATPase, C-terminal domain"/>
    <property type="match status" value="1"/>
</dbReference>
<evidence type="ECO:0000256" key="6">
    <source>
        <dbReference type="ARBA" id="ARBA00022692"/>
    </source>
</evidence>
<evidence type="ECO:0000256" key="2">
    <source>
        <dbReference type="ARBA" id="ARBA00004236"/>
    </source>
</evidence>
<keyword evidence="9" id="KW-0902">Two-component regulatory system</keyword>
<dbReference type="PANTHER" id="PTHR45436">
    <property type="entry name" value="SENSOR HISTIDINE KINASE YKOH"/>
    <property type="match status" value="1"/>
</dbReference>
<evidence type="ECO:0000256" key="10">
    <source>
        <dbReference type="SAM" id="Phobius"/>
    </source>
</evidence>
<dbReference type="SMART" id="SM00304">
    <property type="entry name" value="HAMP"/>
    <property type="match status" value="1"/>
</dbReference>
<keyword evidence="6 10" id="KW-0812">Transmembrane</keyword>
<dbReference type="PROSITE" id="PS50109">
    <property type="entry name" value="HIS_KIN"/>
    <property type="match status" value="1"/>
</dbReference>
<dbReference type="InterPro" id="IPR003661">
    <property type="entry name" value="HisK_dim/P_dom"/>
</dbReference>
<dbReference type="AlphaFoldDB" id="A0A7W0CHX2"/>
<dbReference type="CDD" id="cd06225">
    <property type="entry name" value="HAMP"/>
    <property type="match status" value="1"/>
</dbReference>
<dbReference type="InterPro" id="IPR003594">
    <property type="entry name" value="HATPase_dom"/>
</dbReference>
<dbReference type="SMART" id="SM00388">
    <property type="entry name" value="HisKA"/>
    <property type="match status" value="1"/>
</dbReference>
<feature type="domain" description="Histidine kinase" evidence="11">
    <location>
        <begin position="160"/>
        <end position="361"/>
    </location>
</feature>
<dbReference type="RefSeq" id="WP_181610285.1">
    <property type="nucleotide sequence ID" value="NZ_BAABAM010000002.1"/>
</dbReference>
<dbReference type="Proteomes" id="UP000530928">
    <property type="component" value="Unassembled WGS sequence"/>
</dbReference>
<dbReference type="SUPFAM" id="SSF55874">
    <property type="entry name" value="ATPase domain of HSP90 chaperone/DNA topoisomerase II/histidine kinase"/>
    <property type="match status" value="1"/>
</dbReference>
<dbReference type="PANTHER" id="PTHR45436:SF5">
    <property type="entry name" value="SENSOR HISTIDINE KINASE TRCS"/>
    <property type="match status" value="1"/>
</dbReference>
<dbReference type="SMART" id="SM00387">
    <property type="entry name" value="HATPase_c"/>
    <property type="match status" value="1"/>
</dbReference>
<dbReference type="InterPro" id="IPR036890">
    <property type="entry name" value="HATPase_C_sf"/>
</dbReference>
<organism evidence="13 14">
    <name type="scientific">Nonomuraea soli</name>
    <dbReference type="NCBI Taxonomy" id="1032476"/>
    <lineage>
        <taxon>Bacteria</taxon>
        <taxon>Bacillati</taxon>
        <taxon>Actinomycetota</taxon>
        <taxon>Actinomycetes</taxon>
        <taxon>Streptosporangiales</taxon>
        <taxon>Streptosporangiaceae</taxon>
        <taxon>Nonomuraea</taxon>
    </lineage>
</organism>
<dbReference type="GO" id="GO:0005886">
    <property type="term" value="C:plasma membrane"/>
    <property type="evidence" value="ECO:0007669"/>
    <property type="project" value="UniProtKB-SubCell"/>
</dbReference>
<evidence type="ECO:0000256" key="5">
    <source>
        <dbReference type="ARBA" id="ARBA00022679"/>
    </source>
</evidence>
<reference evidence="13 14" key="1">
    <citation type="submission" date="2020-07" db="EMBL/GenBank/DDBJ databases">
        <title>Genomic Encyclopedia of Type Strains, Phase IV (KMG-IV): sequencing the most valuable type-strain genomes for metagenomic binning, comparative biology and taxonomic classification.</title>
        <authorList>
            <person name="Goeker M."/>
        </authorList>
    </citation>
    <scope>NUCLEOTIDE SEQUENCE [LARGE SCALE GENOMIC DNA]</scope>
    <source>
        <strain evidence="13 14">DSM 45533</strain>
    </source>
</reference>
<feature type="transmembrane region" description="Helical" evidence="10">
    <location>
        <begin position="12"/>
        <end position="34"/>
    </location>
</feature>
<dbReference type="SUPFAM" id="SSF158472">
    <property type="entry name" value="HAMP domain-like"/>
    <property type="match status" value="1"/>
</dbReference>
<evidence type="ECO:0000313" key="14">
    <source>
        <dbReference type="Proteomes" id="UP000530928"/>
    </source>
</evidence>
<dbReference type="InterPro" id="IPR036097">
    <property type="entry name" value="HisK_dim/P_sf"/>
</dbReference>
<sequence>MSLRFRLTALYAGLFLITSAALLVTVNVLLRAVLEKRVDMLMRGPLPLPGPPVRAVEAEIERAIGALPDLVLAYQWDFTLLVMVVLTAVALGSGWWMAGRVLRPIHHITATARRLSLSNLHERIALRGPHDELRELADTFDAMLERLERSVDTQSRFAANASHELRTPLAIQRAAIEIGLADPGPEELARIRHELLETTKRSERLIDGLLLLAQSDRGLVDLEAVALDDVVRQVAGESAAHDLDVRLDLEPCTVTGDPILLTRLVANLLDNATRHNRPGGSVTVSLYGDRRLLVSNTGPVVPGGRVGELFEPFRRLHSRTRSLGGAGLGLSIVASIAAAHDAEVRAEANAGGGLTLEVRFR</sequence>
<dbReference type="InterPro" id="IPR050428">
    <property type="entry name" value="TCS_sensor_his_kinase"/>
</dbReference>
<evidence type="ECO:0000313" key="13">
    <source>
        <dbReference type="EMBL" id="MBA2891493.1"/>
    </source>
</evidence>
<dbReference type="EMBL" id="JACDUR010000003">
    <property type="protein sequence ID" value="MBA2891493.1"/>
    <property type="molecule type" value="Genomic_DNA"/>
</dbReference>
<feature type="domain" description="HAMP" evidence="12">
    <location>
        <begin position="99"/>
        <end position="152"/>
    </location>
</feature>
<evidence type="ECO:0000256" key="9">
    <source>
        <dbReference type="ARBA" id="ARBA00023012"/>
    </source>
</evidence>
<comment type="subcellular location">
    <subcellularLocation>
        <location evidence="2">Cell membrane</location>
    </subcellularLocation>
</comment>
<evidence type="ECO:0000256" key="7">
    <source>
        <dbReference type="ARBA" id="ARBA00022777"/>
    </source>
</evidence>
<dbReference type="EC" id="2.7.13.3" evidence="3"/>
<keyword evidence="4" id="KW-0597">Phosphoprotein</keyword>
<evidence type="ECO:0000256" key="8">
    <source>
        <dbReference type="ARBA" id="ARBA00022989"/>
    </source>
</evidence>
<dbReference type="InterPro" id="IPR005467">
    <property type="entry name" value="His_kinase_dom"/>
</dbReference>
<dbReference type="CDD" id="cd00082">
    <property type="entry name" value="HisKA"/>
    <property type="match status" value="1"/>
</dbReference>
<feature type="transmembrane region" description="Helical" evidence="10">
    <location>
        <begin position="78"/>
        <end position="98"/>
    </location>
</feature>